<name>A0A3N5Y169_9ALTE</name>
<evidence type="ECO:0000256" key="4">
    <source>
        <dbReference type="HAMAP-Rule" id="MF_00749"/>
    </source>
</evidence>
<keyword evidence="3 4" id="KW-0143">Chaperone</keyword>
<evidence type="ECO:0000259" key="6">
    <source>
        <dbReference type="SMART" id="SM00945"/>
    </source>
</evidence>
<evidence type="ECO:0000313" key="8">
    <source>
        <dbReference type="Proteomes" id="UP000275281"/>
    </source>
</evidence>
<dbReference type="PANTHER" id="PTHR38106:SF1">
    <property type="entry name" value="RNA CHAPERONE PROQ"/>
    <property type="match status" value="1"/>
</dbReference>
<evidence type="ECO:0000256" key="5">
    <source>
        <dbReference type="SAM" id="MobiDB-lite"/>
    </source>
</evidence>
<comment type="function">
    <text evidence="4">RNA chaperone with significant RNA binding, RNA strand exchange and RNA duplexing activities.</text>
</comment>
<keyword evidence="2 4" id="KW-0694">RNA-binding</keyword>
<proteinExistence type="inferred from homology"/>
<dbReference type="InterPro" id="IPR016103">
    <property type="entry name" value="ProQ/FinO"/>
</dbReference>
<dbReference type="InterPro" id="IPR035236">
    <property type="entry name" value="ProQ_C"/>
</dbReference>
<feature type="region of interest" description="Disordered" evidence="5">
    <location>
        <begin position="95"/>
        <end position="154"/>
    </location>
</feature>
<keyword evidence="8" id="KW-1185">Reference proteome</keyword>
<dbReference type="Pfam" id="PF17516">
    <property type="entry name" value="ProQ_C"/>
    <property type="match status" value="1"/>
</dbReference>
<dbReference type="GO" id="GO:0010608">
    <property type="term" value="P:post-transcriptional regulation of gene expression"/>
    <property type="evidence" value="ECO:0007669"/>
    <property type="project" value="InterPro"/>
</dbReference>
<sequence>MESTEKFTSSKEVIAFLCESFPECFSLQGDAKPLKIGIFQDLAEKLTDEPRVSKTLLRSSLRHYTNSWRYLHSVKEGAFRVDLEGKQGEAIEKEHAEHAAQQLKESKAKVAEKKQAEQKLKGDDEKPKRNKGKSFKGTKRADKHSKKVVPAKLSESDLQTGTNVTVKLGKVPMHAVITEVAKEGVHVQLDSGMTMKVDANTLRLAPTKR</sequence>
<protein>
    <recommendedName>
        <fullName evidence="4">RNA chaperone ProQ</fullName>
    </recommendedName>
</protein>
<evidence type="ECO:0000256" key="1">
    <source>
        <dbReference type="ARBA" id="ARBA00022490"/>
    </source>
</evidence>
<dbReference type="Proteomes" id="UP000275281">
    <property type="component" value="Unassembled WGS sequence"/>
</dbReference>
<dbReference type="Gene3D" id="1.10.1710.10">
    <property type="entry name" value="ProQ/FinO domain"/>
    <property type="match status" value="1"/>
</dbReference>
<dbReference type="GO" id="GO:0005829">
    <property type="term" value="C:cytosol"/>
    <property type="evidence" value="ECO:0007669"/>
    <property type="project" value="TreeGrafter"/>
</dbReference>
<gene>
    <name evidence="4 7" type="primary">proQ</name>
    <name evidence="7" type="ORF">DRW07_07320</name>
</gene>
<feature type="domain" description="ProQ/FinO" evidence="6">
    <location>
        <begin position="5"/>
        <end position="119"/>
    </location>
</feature>
<evidence type="ECO:0000256" key="2">
    <source>
        <dbReference type="ARBA" id="ARBA00022884"/>
    </source>
</evidence>
<dbReference type="NCBIfam" id="NF003434">
    <property type="entry name" value="PRK04950.1"/>
    <property type="match status" value="1"/>
</dbReference>
<dbReference type="Pfam" id="PF04352">
    <property type="entry name" value="ProQ"/>
    <property type="match status" value="1"/>
</dbReference>
<keyword evidence="1 4" id="KW-0963">Cytoplasm</keyword>
<comment type="similarity">
    <text evidence="4">Belongs to the ProQ family.</text>
</comment>
<dbReference type="PANTHER" id="PTHR38106">
    <property type="entry name" value="RNA CHAPERONE PROQ"/>
    <property type="match status" value="1"/>
</dbReference>
<dbReference type="AlphaFoldDB" id="A0A3N5Y169"/>
<dbReference type="OrthoDB" id="8421419at2"/>
<feature type="compositionally biased region" description="Basic residues" evidence="5">
    <location>
        <begin position="128"/>
        <end position="149"/>
    </location>
</feature>
<organism evidence="7 8">
    <name type="scientific">Alteromonas sediminis</name>
    <dbReference type="NCBI Taxonomy" id="2259342"/>
    <lineage>
        <taxon>Bacteria</taxon>
        <taxon>Pseudomonadati</taxon>
        <taxon>Pseudomonadota</taxon>
        <taxon>Gammaproteobacteria</taxon>
        <taxon>Alteromonadales</taxon>
        <taxon>Alteromonadaceae</taxon>
        <taxon>Alteromonas/Salinimonas group</taxon>
        <taxon>Alteromonas</taxon>
    </lineage>
</organism>
<dbReference type="EMBL" id="RPOK01000002">
    <property type="protein sequence ID" value="RPJ67332.1"/>
    <property type="molecule type" value="Genomic_DNA"/>
</dbReference>
<dbReference type="GO" id="GO:0033592">
    <property type="term" value="F:RNA strand annealing activity"/>
    <property type="evidence" value="ECO:0007669"/>
    <property type="project" value="UniProtKB-UniRule"/>
</dbReference>
<dbReference type="RefSeq" id="WP_124027233.1">
    <property type="nucleotide sequence ID" value="NZ_JBHRSN010000015.1"/>
</dbReference>
<dbReference type="SUPFAM" id="SSF48657">
    <property type="entry name" value="FinO-like"/>
    <property type="match status" value="1"/>
</dbReference>
<comment type="caution">
    <text evidence="7">The sequence shown here is derived from an EMBL/GenBank/DDBJ whole genome shotgun (WGS) entry which is preliminary data.</text>
</comment>
<dbReference type="GO" id="GO:0034057">
    <property type="term" value="F:RNA strand-exchange activity"/>
    <property type="evidence" value="ECO:0007669"/>
    <property type="project" value="UniProtKB-UniRule"/>
</dbReference>
<reference evidence="7 8" key="1">
    <citation type="submission" date="2018-11" db="EMBL/GenBank/DDBJ databases">
        <authorList>
            <person name="Ye M.-Q."/>
            <person name="Du Z.-J."/>
        </authorList>
    </citation>
    <scope>NUCLEOTIDE SEQUENCE [LARGE SCALE GENOMIC DNA]</scope>
    <source>
        <strain evidence="7 8">U0105</strain>
    </source>
</reference>
<dbReference type="HAMAP" id="MF_00749">
    <property type="entry name" value="ProQ"/>
    <property type="match status" value="1"/>
</dbReference>
<evidence type="ECO:0000313" key="7">
    <source>
        <dbReference type="EMBL" id="RPJ67332.1"/>
    </source>
</evidence>
<dbReference type="SMART" id="SM00945">
    <property type="entry name" value="ProQ"/>
    <property type="match status" value="1"/>
</dbReference>
<dbReference type="InterPro" id="IPR023529">
    <property type="entry name" value="ProQ"/>
</dbReference>
<accession>A0A3N5Y169</accession>
<comment type="subcellular location">
    <subcellularLocation>
        <location evidence="4">Cytoplasm</location>
    </subcellularLocation>
</comment>
<dbReference type="InterPro" id="IPR036442">
    <property type="entry name" value="ProQ/FinO_sf"/>
</dbReference>
<evidence type="ECO:0000256" key="3">
    <source>
        <dbReference type="ARBA" id="ARBA00023186"/>
    </source>
</evidence>
<feature type="compositionally biased region" description="Basic and acidic residues" evidence="5">
    <location>
        <begin position="95"/>
        <end position="127"/>
    </location>
</feature>